<dbReference type="AlphaFoldDB" id="A0A9P6TEE2"/>
<feature type="signal peptide" evidence="1">
    <location>
        <begin position="1"/>
        <end position="24"/>
    </location>
</feature>
<dbReference type="Proteomes" id="UP000886653">
    <property type="component" value="Unassembled WGS sequence"/>
</dbReference>
<protein>
    <submittedName>
        <fullName evidence="2">Uncharacterized protein</fullName>
    </submittedName>
</protein>
<keyword evidence="1" id="KW-0732">Signal</keyword>
<evidence type="ECO:0000256" key="1">
    <source>
        <dbReference type="SAM" id="SignalP"/>
    </source>
</evidence>
<evidence type="ECO:0000313" key="2">
    <source>
        <dbReference type="EMBL" id="KAG0148764.1"/>
    </source>
</evidence>
<evidence type="ECO:0000313" key="3">
    <source>
        <dbReference type="Proteomes" id="UP000886653"/>
    </source>
</evidence>
<keyword evidence="3" id="KW-1185">Reference proteome</keyword>
<reference evidence="2" key="1">
    <citation type="submission" date="2013-11" db="EMBL/GenBank/DDBJ databases">
        <title>Genome sequence of the fusiform rust pathogen reveals effectors for host alternation and coevolution with pine.</title>
        <authorList>
            <consortium name="DOE Joint Genome Institute"/>
            <person name="Smith K."/>
            <person name="Pendleton A."/>
            <person name="Kubisiak T."/>
            <person name="Anderson C."/>
            <person name="Salamov A."/>
            <person name="Aerts A."/>
            <person name="Riley R."/>
            <person name="Clum A."/>
            <person name="Lindquist E."/>
            <person name="Ence D."/>
            <person name="Campbell M."/>
            <person name="Kronenberg Z."/>
            <person name="Feau N."/>
            <person name="Dhillon B."/>
            <person name="Hamelin R."/>
            <person name="Burleigh J."/>
            <person name="Smith J."/>
            <person name="Yandell M."/>
            <person name="Nelson C."/>
            <person name="Grigoriev I."/>
            <person name="Davis J."/>
        </authorList>
    </citation>
    <scope>NUCLEOTIDE SEQUENCE</scope>
    <source>
        <strain evidence="2">G11</strain>
    </source>
</reference>
<feature type="chain" id="PRO_5040231103" evidence="1">
    <location>
        <begin position="25"/>
        <end position="250"/>
    </location>
</feature>
<comment type="caution">
    <text evidence="2">The sequence shown here is derived from an EMBL/GenBank/DDBJ whole genome shotgun (WGS) entry which is preliminary data.</text>
</comment>
<dbReference type="OrthoDB" id="2500495at2759"/>
<organism evidence="2 3">
    <name type="scientific">Cronartium quercuum f. sp. fusiforme G11</name>
    <dbReference type="NCBI Taxonomy" id="708437"/>
    <lineage>
        <taxon>Eukaryota</taxon>
        <taxon>Fungi</taxon>
        <taxon>Dikarya</taxon>
        <taxon>Basidiomycota</taxon>
        <taxon>Pucciniomycotina</taxon>
        <taxon>Pucciniomycetes</taxon>
        <taxon>Pucciniales</taxon>
        <taxon>Coleosporiaceae</taxon>
        <taxon>Cronartium</taxon>
    </lineage>
</organism>
<dbReference type="EMBL" id="MU167233">
    <property type="protein sequence ID" value="KAG0148764.1"/>
    <property type="molecule type" value="Genomic_DNA"/>
</dbReference>
<gene>
    <name evidence="2" type="ORF">CROQUDRAFT_714297</name>
</gene>
<name>A0A9P6TEE2_9BASI</name>
<sequence length="250" mass="27875">MFRSAMTMRSLYLYILAFSHVIMAQSQERSGCFNYYLASPPLNVPTKSLEQQTLAPRNIITSRLSSNKLSVRGIQEAESTELTTNDHGHDRRTTLKVVDEAFTIQPRQLNKRFDTPDKPFTSFRLLTVSYAKPLQTCGPYDSNQELGVCLWSGIDGDSKDPGKTGWLGKTLTGNCGKTLFVQRAGQPETMIFAKVVDSCAFPITDHGIGCAQIFLTKKAFDLMKPTQEELQNGAITNLVWDFNTEANMAT</sequence>
<proteinExistence type="predicted"/>
<accession>A0A9P6TEE2</accession>